<keyword evidence="4" id="KW-0234">DNA repair</keyword>
<dbReference type="GO" id="GO:0003684">
    <property type="term" value="F:damaged DNA binding"/>
    <property type="evidence" value="ECO:0007669"/>
    <property type="project" value="InterPro"/>
</dbReference>
<comment type="similarity">
    <text evidence="2">Belongs to the XPC family.</text>
</comment>
<feature type="compositionally biased region" description="Acidic residues" evidence="6">
    <location>
        <begin position="146"/>
        <end position="166"/>
    </location>
</feature>
<comment type="caution">
    <text evidence="10">The sequence shown here is derived from an EMBL/GenBank/DDBJ whole genome shotgun (WGS) entry which is preliminary data.</text>
</comment>
<dbReference type="Gene3D" id="3.90.260.10">
    <property type="entry name" value="Transglutaminase-like"/>
    <property type="match status" value="1"/>
</dbReference>
<feature type="domain" description="Rad4 beta-hairpin" evidence="7">
    <location>
        <begin position="632"/>
        <end position="683"/>
    </location>
</feature>
<dbReference type="GO" id="GO:0006298">
    <property type="term" value="P:mismatch repair"/>
    <property type="evidence" value="ECO:0007669"/>
    <property type="project" value="TreeGrafter"/>
</dbReference>
<evidence type="ECO:0000256" key="6">
    <source>
        <dbReference type="SAM" id="MobiDB-lite"/>
    </source>
</evidence>
<feature type="region of interest" description="Disordered" evidence="6">
    <location>
        <begin position="135"/>
        <end position="261"/>
    </location>
</feature>
<dbReference type="InterPro" id="IPR018325">
    <property type="entry name" value="Rad4/PNGase_transGLS-fold"/>
</dbReference>
<feature type="domain" description="Rad4 beta-hairpin" evidence="8">
    <location>
        <begin position="685"/>
        <end position="755"/>
    </location>
</feature>
<dbReference type="PANTHER" id="PTHR12135:SF0">
    <property type="entry name" value="DNA REPAIR PROTEIN COMPLEMENTING XP-C CELLS"/>
    <property type="match status" value="1"/>
</dbReference>
<feature type="compositionally biased region" description="Basic and acidic residues" evidence="6">
    <location>
        <begin position="180"/>
        <end position="195"/>
    </location>
</feature>
<dbReference type="GO" id="GO:0071942">
    <property type="term" value="C:XPC complex"/>
    <property type="evidence" value="ECO:0007669"/>
    <property type="project" value="TreeGrafter"/>
</dbReference>
<dbReference type="SUPFAM" id="SSF54001">
    <property type="entry name" value="Cysteine proteinases"/>
    <property type="match status" value="1"/>
</dbReference>
<reference evidence="10 11" key="1">
    <citation type="submission" date="2016-08" db="EMBL/GenBank/DDBJ databases">
        <title>Genomes of anaerobic fungi encode conserved fungal cellulosomes for biomass hydrolysis.</title>
        <authorList>
            <consortium name="DOE Joint Genome Institute"/>
            <person name="Haitjema C.H."/>
            <person name="Gilmore S.P."/>
            <person name="Henske J.K."/>
            <person name="Solomon K.V."/>
            <person name="De Groot R."/>
            <person name="Kuo A."/>
            <person name="Mondo S.J."/>
            <person name="Salamov A.A."/>
            <person name="Labutti K."/>
            <person name="Zhao Z."/>
            <person name="Chiniquy J."/>
            <person name="Barry K."/>
            <person name="Brewer H.M."/>
            <person name="Purvine S.O."/>
            <person name="Wright A.T."/>
            <person name="Boxma B."/>
            <person name="Van Alen T."/>
            <person name="Hackstein J.H."/>
            <person name="Baker S.E."/>
            <person name="Grigoriev I.V."/>
            <person name="O'Malley M.A."/>
        </authorList>
    </citation>
    <scope>NUCLEOTIDE SEQUENCE [LARGE SCALE GENOMIC DNA]</scope>
    <source>
        <strain evidence="11">finn</strain>
    </source>
</reference>
<protein>
    <submittedName>
        <fullName evidence="10">Rad4-domain-containing protein</fullName>
    </submittedName>
</protein>
<dbReference type="InterPro" id="IPR036985">
    <property type="entry name" value="Transglutaminase-like_sf"/>
</dbReference>
<keyword evidence="3" id="KW-0227">DNA damage</keyword>
<dbReference type="Pfam" id="PF10403">
    <property type="entry name" value="BHD_1"/>
    <property type="match status" value="1"/>
</dbReference>
<dbReference type="AlphaFoldDB" id="A0A1Y1V9N0"/>
<evidence type="ECO:0000256" key="5">
    <source>
        <dbReference type="ARBA" id="ARBA00023242"/>
    </source>
</evidence>
<dbReference type="GO" id="GO:0006289">
    <property type="term" value="P:nucleotide-excision repair"/>
    <property type="evidence" value="ECO:0007669"/>
    <property type="project" value="InterPro"/>
</dbReference>
<dbReference type="GO" id="GO:0003697">
    <property type="term" value="F:single-stranded DNA binding"/>
    <property type="evidence" value="ECO:0007669"/>
    <property type="project" value="TreeGrafter"/>
</dbReference>
<feature type="compositionally biased region" description="Low complexity" evidence="6">
    <location>
        <begin position="249"/>
        <end position="261"/>
    </location>
</feature>
<feature type="compositionally biased region" description="Acidic residues" evidence="6">
    <location>
        <begin position="212"/>
        <end position="221"/>
    </location>
</feature>
<feature type="compositionally biased region" description="Basic and acidic residues" evidence="6">
    <location>
        <begin position="222"/>
        <end position="247"/>
    </location>
</feature>
<dbReference type="Gene3D" id="3.30.70.2460">
    <property type="entry name" value="Rad4, beta-hairpin domain BHD3"/>
    <property type="match status" value="1"/>
</dbReference>
<keyword evidence="11" id="KW-1185">Reference proteome</keyword>
<dbReference type="InterPro" id="IPR018326">
    <property type="entry name" value="Rad4_beta-hairpin_dom1"/>
</dbReference>
<dbReference type="EMBL" id="MCFH01000020">
    <property type="protein sequence ID" value="ORX50679.1"/>
    <property type="molecule type" value="Genomic_DNA"/>
</dbReference>
<dbReference type="InterPro" id="IPR042488">
    <property type="entry name" value="Rad4_BHD3_sf"/>
</dbReference>
<evidence type="ECO:0000256" key="3">
    <source>
        <dbReference type="ARBA" id="ARBA00022763"/>
    </source>
</evidence>
<dbReference type="PANTHER" id="PTHR12135">
    <property type="entry name" value="DNA REPAIR PROTEIN XP-C / RAD4"/>
    <property type="match status" value="1"/>
</dbReference>
<dbReference type="Pfam" id="PF03835">
    <property type="entry name" value="Rad4"/>
    <property type="match status" value="1"/>
</dbReference>
<evidence type="ECO:0000259" key="9">
    <source>
        <dbReference type="SMART" id="SM01032"/>
    </source>
</evidence>
<reference evidence="10 11" key="2">
    <citation type="submission" date="2016-08" db="EMBL/GenBank/DDBJ databases">
        <title>Pervasive Adenine N6-methylation of Active Genes in Fungi.</title>
        <authorList>
            <consortium name="DOE Joint Genome Institute"/>
            <person name="Mondo S.J."/>
            <person name="Dannebaum R.O."/>
            <person name="Kuo R.C."/>
            <person name="Labutti K."/>
            <person name="Haridas S."/>
            <person name="Kuo A."/>
            <person name="Salamov A."/>
            <person name="Ahrendt S.R."/>
            <person name="Lipzen A."/>
            <person name="Sullivan W."/>
            <person name="Andreopoulos W.B."/>
            <person name="Clum A."/>
            <person name="Lindquist E."/>
            <person name="Daum C."/>
            <person name="Ramamoorthy G.K."/>
            <person name="Gryganskyi A."/>
            <person name="Culley D."/>
            <person name="Magnuson J.K."/>
            <person name="James T.Y."/>
            <person name="O'Malley M.A."/>
            <person name="Stajich J.E."/>
            <person name="Spatafora J.W."/>
            <person name="Visel A."/>
            <person name="Grigoriev I.V."/>
        </authorList>
    </citation>
    <scope>NUCLEOTIDE SEQUENCE [LARGE SCALE GENOMIC DNA]</scope>
    <source>
        <strain evidence="11">finn</strain>
    </source>
</reference>
<dbReference type="InterPro" id="IPR038765">
    <property type="entry name" value="Papain-like_cys_pep_sf"/>
</dbReference>
<feature type="region of interest" description="Disordered" evidence="6">
    <location>
        <begin position="57"/>
        <end position="93"/>
    </location>
</feature>
<accession>A0A1Y1V9N0</accession>
<feature type="compositionally biased region" description="Basic and acidic residues" evidence="6">
    <location>
        <begin position="61"/>
        <end position="70"/>
    </location>
</feature>
<sequence>MVVTRESLRLKKKKDTSFTGRNEDINFNRVILTRSKKKREEKLLKENTIDILGNKNKRKSSKIEEKEGIKNRSKKIKPSKQKNNSKKVKKEKVIEPILIVSDNESNNENSFIDIENISESEDDTIEIYNLRKRKLNSNNNNNNKDSEEEKEDKEEEFELEIVSDSDFEIKKERKKKKENKKNEEIKFKNKNKKNENGGNRHKRKKISKQEFESDNDDIIIVEEEKSNDNDSKEFFDMDNKKNNKHDTSLNNNKGNNKNDILNDTSVSETVTMEDNLSEESENDEEWEEIEISTKSDISSSDKLLKDKKSITISIDESKFKKQKKKGINKQDRDFRKTLHKTQFICFIISCRIWNSWINSELIKNLALSILPDYLIYNKKTITSGNINQLSELIENLCKWFIKFFGKKNIDDVLKSNSLNLNSQKESPKKTTLKEKDKNEQATKDTLLYKDDTNTIEKKYNVKNIKILSLFFQRPHWVKHFSNSENLYIILFVLFARISGFHCRFTASLYPIPLSFSKKKLISSEAIKLWCEIYYEKEKKWIPVNPLYSTIVYKKPREYKIKCTKPINYIISMSQDGFIKDKTKFYDEKYYLSTWKLRMEEENLVFLINDLLNKGYREDILKEIIPEDEDPDKNVPFPTSIGAYVNHPLFVLEKHIKQYEILMVKEPILGYIRNEPIYPRNNVLPVSTEGHWVREGLQIKDGEKPLKFVKSKGYMLRQFRLDYLIKKNAALPKDFELGEEMVPLYGKWQTEEYKPKPVVDGIVPKSKYGNIDLFKPSMLPKGAVHLNYKGIAQVAKRLGVDYAEAVTGIDVAGHHWVPTINGIVVAKENAEKVLSRYQFFEKEKQRKIQERKEKRIYGHWRRLIKKLLTKEVLIAKYGHGKKPEIDNENDLNE</sequence>
<dbReference type="GO" id="GO:0005737">
    <property type="term" value="C:cytoplasm"/>
    <property type="evidence" value="ECO:0007669"/>
    <property type="project" value="TreeGrafter"/>
</dbReference>
<dbReference type="InterPro" id="IPR004583">
    <property type="entry name" value="DNA_repair_Rad4"/>
</dbReference>
<name>A0A1Y1V9N0_9FUNG</name>
<gene>
    <name evidence="10" type="ORF">BCR36DRAFT_351868</name>
</gene>
<organism evidence="10 11">
    <name type="scientific">Piromyces finnis</name>
    <dbReference type="NCBI Taxonomy" id="1754191"/>
    <lineage>
        <taxon>Eukaryota</taxon>
        <taxon>Fungi</taxon>
        <taxon>Fungi incertae sedis</taxon>
        <taxon>Chytridiomycota</taxon>
        <taxon>Chytridiomycota incertae sedis</taxon>
        <taxon>Neocallimastigomycetes</taxon>
        <taxon>Neocallimastigales</taxon>
        <taxon>Neocallimastigaceae</taxon>
        <taxon>Piromyces</taxon>
    </lineage>
</organism>
<evidence type="ECO:0000313" key="11">
    <source>
        <dbReference type="Proteomes" id="UP000193719"/>
    </source>
</evidence>
<dbReference type="Proteomes" id="UP000193719">
    <property type="component" value="Unassembled WGS sequence"/>
</dbReference>
<comment type="subcellular location">
    <subcellularLocation>
        <location evidence="1">Nucleus</location>
    </subcellularLocation>
</comment>
<dbReference type="SMART" id="SM01032">
    <property type="entry name" value="BHD_3"/>
    <property type="match status" value="1"/>
</dbReference>
<dbReference type="Gene3D" id="2.20.20.110">
    <property type="entry name" value="Rad4, beta-hairpin domain BHD1"/>
    <property type="match status" value="1"/>
</dbReference>
<evidence type="ECO:0000259" key="7">
    <source>
        <dbReference type="SMART" id="SM01030"/>
    </source>
</evidence>
<dbReference type="InterPro" id="IPR018327">
    <property type="entry name" value="BHD_2"/>
</dbReference>
<dbReference type="STRING" id="1754191.A0A1Y1V9N0"/>
<feature type="domain" description="Rad4 beta-hairpin" evidence="9">
    <location>
        <begin position="762"/>
        <end position="836"/>
    </location>
</feature>
<dbReference type="SMART" id="SM01031">
    <property type="entry name" value="BHD_2"/>
    <property type="match status" value="1"/>
</dbReference>
<evidence type="ECO:0000256" key="1">
    <source>
        <dbReference type="ARBA" id="ARBA00004123"/>
    </source>
</evidence>
<evidence type="ECO:0000313" key="10">
    <source>
        <dbReference type="EMBL" id="ORX50679.1"/>
    </source>
</evidence>
<dbReference type="FunFam" id="3.30.70.2460:FF:000001">
    <property type="entry name" value="DNA repair protein Rad4 family"/>
    <property type="match status" value="1"/>
</dbReference>
<proteinExistence type="inferred from homology"/>
<evidence type="ECO:0000259" key="8">
    <source>
        <dbReference type="SMART" id="SM01031"/>
    </source>
</evidence>
<keyword evidence="5" id="KW-0539">Nucleus</keyword>
<feature type="region of interest" description="Disordered" evidence="6">
    <location>
        <begin position="1"/>
        <end position="20"/>
    </location>
</feature>
<dbReference type="InterPro" id="IPR018328">
    <property type="entry name" value="Rad4_beta-hairpin_dom3"/>
</dbReference>
<dbReference type="OrthoDB" id="300780at2759"/>
<dbReference type="SMART" id="SM01030">
    <property type="entry name" value="BHD_1"/>
    <property type="match status" value="1"/>
</dbReference>
<dbReference type="Pfam" id="PF10405">
    <property type="entry name" value="BHD_3"/>
    <property type="match status" value="1"/>
</dbReference>
<dbReference type="GO" id="GO:0000111">
    <property type="term" value="C:nucleotide-excision repair factor 2 complex"/>
    <property type="evidence" value="ECO:0007669"/>
    <property type="project" value="TreeGrafter"/>
</dbReference>
<evidence type="ECO:0000256" key="4">
    <source>
        <dbReference type="ARBA" id="ARBA00023204"/>
    </source>
</evidence>
<evidence type="ECO:0000256" key="2">
    <source>
        <dbReference type="ARBA" id="ARBA00009525"/>
    </source>
</evidence>
<feature type="compositionally biased region" description="Basic residues" evidence="6">
    <location>
        <begin position="71"/>
        <end position="90"/>
    </location>
</feature>
<dbReference type="Pfam" id="PF10404">
    <property type="entry name" value="BHD_2"/>
    <property type="match status" value="1"/>
</dbReference>